<organism evidence="8 9">
    <name type="scientific">Dictyobacter arantiisoli</name>
    <dbReference type="NCBI Taxonomy" id="2014874"/>
    <lineage>
        <taxon>Bacteria</taxon>
        <taxon>Bacillati</taxon>
        <taxon>Chloroflexota</taxon>
        <taxon>Ktedonobacteria</taxon>
        <taxon>Ktedonobacterales</taxon>
        <taxon>Dictyobacteraceae</taxon>
        <taxon>Dictyobacter</taxon>
    </lineage>
</organism>
<evidence type="ECO:0000256" key="1">
    <source>
        <dbReference type="ARBA" id="ARBA00022908"/>
    </source>
</evidence>
<dbReference type="Pfam" id="PF14659">
    <property type="entry name" value="Phage_int_SAM_3"/>
    <property type="match status" value="1"/>
</dbReference>
<keyword evidence="3" id="KW-0233">DNA recombination</keyword>
<proteinExistence type="predicted"/>
<dbReference type="InterPro" id="IPR050090">
    <property type="entry name" value="Tyrosine_recombinase_XerCD"/>
</dbReference>
<dbReference type="SUPFAM" id="SSF56349">
    <property type="entry name" value="DNA breaking-rejoining enzymes"/>
    <property type="match status" value="1"/>
</dbReference>
<evidence type="ECO:0000256" key="2">
    <source>
        <dbReference type="ARBA" id="ARBA00023125"/>
    </source>
</evidence>
<dbReference type="EMBL" id="BIXY01000018">
    <property type="protein sequence ID" value="GCF08102.1"/>
    <property type="molecule type" value="Genomic_DNA"/>
</dbReference>
<comment type="caution">
    <text evidence="8">The sequence shown here is derived from an EMBL/GenBank/DDBJ whole genome shotgun (WGS) entry which is preliminary data.</text>
</comment>
<gene>
    <name evidence="8" type="ORF">KDI_16660</name>
</gene>
<dbReference type="PROSITE" id="PS51900">
    <property type="entry name" value="CB"/>
    <property type="match status" value="1"/>
</dbReference>
<dbReference type="InterPro" id="IPR010998">
    <property type="entry name" value="Integrase_recombinase_N"/>
</dbReference>
<reference evidence="8 9" key="1">
    <citation type="submission" date="2019-01" db="EMBL/GenBank/DDBJ databases">
        <title>Draft genome sequence of Dictyobacter sp. Uno17.</title>
        <authorList>
            <person name="Wang C.M."/>
            <person name="Zheng Y."/>
            <person name="Sakai Y."/>
            <person name="Abe K."/>
            <person name="Yokota A."/>
            <person name="Yabe S."/>
        </authorList>
    </citation>
    <scope>NUCLEOTIDE SEQUENCE [LARGE SCALE GENOMIC DNA]</scope>
    <source>
        <strain evidence="8 9">Uno17</strain>
    </source>
</reference>
<feature type="domain" description="Core-binding (CB)" evidence="7">
    <location>
        <begin position="74"/>
        <end position="156"/>
    </location>
</feature>
<dbReference type="Pfam" id="PF00589">
    <property type="entry name" value="Phage_integrase"/>
    <property type="match status" value="1"/>
</dbReference>
<accession>A0A5A5T9L5</accession>
<dbReference type="Gene3D" id="1.10.443.10">
    <property type="entry name" value="Intergrase catalytic core"/>
    <property type="match status" value="1"/>
</dbReference>
<evidence type="ECO:0008006" key="10">
    <source>
        <dbReference type="Google" id="ProtNLM"/>
    </source>
</evidence>
<dbReference type="InterPro" id="IPR002104">
    <property type="entry name" value="Integrase_catalytic"/>
</dbReference>
<evidence type="ECO:0000256" key="3">
    <source>
        <dbReference type="ARBA" id="ARBA00023172"/>
    </source>
</evidence>
<feature type="domain" description="Tyr recombinase" evidence="6">
    <location>
        <begin position="179"/>
        <end position="389"/>
    </location>
</feature>
<keyword evidence="9" id="KW-1185">Reference proteome</keyword>
<dbReference type="PANTHER" id="PTHR30349">
    <property type="entry name" value="PHAGE INTEGRASE-RELATED"/>
    <property type="match status" value="1"/>
</dbReference>
<dbReference type="PANTHER" id="PTHR30349:SF91">
    <property type="entry name" value="INTA PROTEIN"/>
    <property type="match status" value="1"/>
</dbReference>
<dbReference type="AlphaFoldDB" id="A0A5A5T9L5"/>
<evidence type="ECO:0000256" key="4">
    <source>
        <dbReference type="PROSITE-ProRule" id="PRU01248"/>
    </source>
</evidence>
<dbReference type="CDD" id="cd01189">
    <property type="entry name" value="INT_ICEBs1_C_like"/>
    <property type="match status" value="1"/>
</dbReference>
<dbReference type="InterPro" id="IPR004107">
    <property type="entry name" value="Integrase_SAM-like_N"/>
</dbReference>
<dbReference type="RefSeq" id="WP_149401098.1">
    <property type="nucleotide sequence ID" value="NZ_BIXY01000018.1"/>
</dbReference>
<dbReference type="OrthoDB" id="156970at2"/>
<dbReference type="InterPro" id="IPR013762">
    <property type="entry name" value="Integrase-like_cat_sf"/>
</dbReference>
<dbReference type="GO" id="GO:0006310">
    <property type="term" value="P:DNA recombination"/>
    <property type="evidence" value="ECO:0007669"/>
    <property type="project" value="UniProtKB-KW"/>
</dbReference>
<evidence type="ECO:0000313" key="9">
    <source>
        <dbReference type="Proteomes" id="UP000322530"/>
    </source>
</evidence>
<keyword evidence="2 4" id="KW-0238">DNA-binding</keyword>
<keyword evidence="1" id="KW-0229">DNA integration</keyword>
<dbReference type="PROSITE" id="PS51898">
    <property type="entry name" value="TYR_RECOMBINASE"/>
    <property type="match status" value="1"/>
</dbReference>
<evidence type="ECO:0000313" key="8">
    <source>
        <dbReference type="EMBL" id="GCF08102.1"/>
    </source>
</evidence>
<feature type="compositionally biased region" description="Basic and acidic residues" evidence="5">
    <location>
        <begin position="1"/>
        <end position="13"/>
    </location>
</feature>
<evidence type="ECO:0000259" key="6">
    <source>
        <dbReference type="PROSITE" id="PS51898"/>
    </source>
</evidence>
<dbReference type="InterPro" id="IPR044068">
    <property type="entry name" value="CB"/>
</dbReference>
<dbReference type="Proteomes" id="UP000322530">
    <property type="component" value="Unassembled WGS sequence"/>
</dbReference>
<evidence type="ECO:0000259" key="7">
    <source>
        <dbReference type="PROSITE" id="PS51900"/>
    </source>
</evidence>
<protein>
    <recommendedName>
        <fullName evidence="10">Site-specific integrase</fullName>
    </recommendedName>
</protein>
<dbReference type="GO" id="GO:0003677">
    <property type="term" value="F:DNA binding"/>
    <property type="evidence" value="ECO:0007669"/>
    <property type="project" value="UniProtKB-UniRule"/>
</dbReference>
<name>A0A5A5T9L5_9CHLR</name>
<dbReference type="Gene3D" id="1.10.150.130">
    <property type="match status" value="1"/>
</dbReference>
<sequence length="408" mass="46390">MARPRKEGYEQPGRRGRGKGSIVWRDSRQKFQVSRSIDGKRKYVYVDTKKEAESILKKWDREVEQGLKFDRRAFTVAEYIDYWLEVKRPTIEPTTYLMYKNKTKPFCSELGKIKLEDLTTDKLQKAVNALNKTGKYAPSTLRTMLGAFTVALQDAVSWELLVRNPVALVKLPVGYREKEKVEIIPPDQVALLLNIAYEWGQRKVWALQSWALISLAVGSGMRHGELAGLLWSDVDFVKKEITVSRQASYYTLDGETKFHEGKPKTRSSIRKISLPDFAIAALVIHRKAQLERRLKSGLKWSDQDLVFTNSRGTNLTPAGILRPYRKLLEKAGIPVTTRLHVLRHTAASIMLKLKIPVTTVSSILGHSNPAITWAVYAHTVPGDQEESMITYNEFLARYGVGNDVNRSV</sequence>
<feature type="region of interest" description="Disordered" evidence="5">
    <location>
        <begin position="1"/>
        <end position="21"/>
    </location>
</feature>
<dbReference type="GO" id="GO:0015074">
    <property type="term" value="P:DNA integration"/>
    <property type="evidence" value="ECO:0007669"/>
    <property type="project" value="UniProtKB-KW"/>
</dbReference>
<dbReference type="InterPro" id="IPR011010">
    <property type="entry name" value="DNA_brk_join_enz"/>
</dbReference>
<evidence type="ECO:0000256" key="5">
    <source>
        <dbReference type="SAM" id="MobiDB-lite"/>
    </source>
</evidence>